<comment type="caution">
    <text evidence="1">The sequence shown here is derived from an EMBL/GenBank/DDBJ whole genome shotgun (WGS) entry which is preliminary data.</text>
</comment>
<name>A0ABR5SJI1_9BACT</name>
<dbReference type="Proteomes" id="UP000060487">
    <property type="component" value="Unassembled WGS sequence"/>
</dbReference>
<accession>A0ABR5SJI1</accession>
<keyword evidence="2" id="KW-1185">Reference proteome</keyword>
<dbReference type="EMBL" id="LNQR01000004">
    <property type="protein sequence ID" value="KWT94649.1"/>
    <property type="molecule type" value="Genomic_DNA"/>
</dbReference>
<sequence length="65" mass="7463">MSVKDMIKSEIDKLPENLLADVLDYIQFIEMKKEKALLIKACQNLSGPAFETVWNNDEDAVYDNL</sequence>
<protein>
    <recommendedName>
        <fullName evidence="3">DUF2281 domain-containing protein</fullName>
    </recommendedName>
</protein>
<gene>
    <name evidence="1" type="ORF">ASN18_0188</name>
</gene>
<proteinExistence type="predicted"/>
<reference evidence="1 2" key="1">
    <citation type="submission" date="2015-11" db="EMBL/GenBank/DDBJ databases">
        <authorList>
            <person name="Lin W."/>
        </authorList>
    </citation>
    <scope>NUCLEOTIDE SEQUENCE [LARGE SCALE GENOMIC DNA]</scope>
    <source>
        <strain evidence="1 2">HCH-1</strain>
    </source>
</reference>
<evidence type="ECO:0008006" key="3">
    <source>
        <dbReference type="Google" id="ProtNLM"/>
    </source>
</evidence>
<organism evidence="1 2">
    <name type="scientific">Candidatus Magnetominusculus xianensis</name>
    <dbReference type="NCBI Taxonomy" id="1748249"/>
    <lineage>
        <taxon>Bacteria</taxon>
        <taxon>Pseudomonadati</taxon>
        <taxon>Nitrospirota</taxon>
        <taxon>Nitrospiria</taxon>
        <taxon>Nitrospirales</taxon>
        <taxon>Nitrospiraceae</taxon>
        <taxon>Candidatus Magnetominusculus</taxon>
    </lineage>
</organism>
<dbReference type="RefSeq" id="WP_085050720.1">
    <property type="nucleotide sequence ID" value="NZ_LNQR01000004.1"/>
</dbReference>
<evidence type="ECO:0000313" key="1">
    <source>
        <dbReference type="EMBL" id="KWT94649.1"/>
    </source>
</evidence>
<evidence type="ECO:0000313" key="2">
    <source>
        <dbReference type="Proteomes" id="UP000060487"/>
    </source>
</evidence>